<dbReference type="InterPro" id="IPR003029">
    <property type="entry name" value="S1_domain"/>
</dbReference>
<evidence type="ECO:0000256" key="3">
    <source>
        <dbReference type="ARBA" id="ARBA00022722"/>
    </source>
</evidence>
<dbReference type="EC" id="3.1.4.-" evidence="6"/>
<dbReference type="GO" id="GO:0006364">
    <property type="term" value="P:rRNA processing"/>
    <property type="evidence" value="ECO:0007669"/>
    <property type="project" value="TreeGrafter"/>
</dbReference>
<dbReference type="GO" id="GO:0008995">
    <property type="term" value="F:ribonuclease E activity"/>
    <property type="evidence" value="ECO:0007669"/>
    <property type="project" value="UniProtKB-EC"/>
</dbReference>
<dbReference type="EMBL" id="UGXH01000003">
    <property type="protein sequence ID" value="SUG55203.1"/>
    <property type="molecule type" value="Genomic_DNA"/>
</dbReference>
<dbReference type="CDD" id="cd04453">
    <property type="entry name" value="S1_RNase_E"/>
    <property type="match status" value="1"/>
</dbReference>
<dbReference type="SUPFAM" id="SSF50249">
    <property type="entry name" value="Nucleic acid-binding proteins"/>
    <property type="match status" value="1"/>
</dbReference>
<dbReference type="GO" id="GO:0005737">
    <property type="term" value="C:cytoplasm"/>
    <property type="evidence" value="ECO:0007669"/>
    <property type="project" value="TreeGrafter"/>
</dbReference>
<sequence>MKRMLINATQQEELRVALVDGQRLYDLDIESPGHEQKKANIYKGKITRIEPSLEAAFVDYGAERHGFLPLKEIAREYFPLTTALMVARTSKMCYVKARKSLFKSIKKNAATRRGVNHLYQSGGQLPGFDAE</sequence>
<dbReference type="InterPro" id="IPR004659">
    <property type="entry name" value="RNase_E/G"/>
</dbReference>
<reference evidence="6 7" key="1">
    <citation type="submission" date="2018-06" db="EMBL/GenBank/DDBJ databases">
        <authorList>
            <consortium name="Pathogen Informatics"/>
            <person name="Doyle S."/>
        </authorList>
    </citation>
    <scope>NUCLEOTIDE SEQUENCE [LARGE SCALE GENOMIC DNA]</scope>
    <source>
        <strain evidence="6 7">NCTC10060</strain>
    </source>
</reference>
<dbReference type="PANTHER" id="PTHR30001">
    <property type="entry name" value="RIBONUCLEASE"/>
    <property type="match status" value="1"/>
</dbReference>
<dbReference type="InterPro" id="IPR012340">
    <property type="entry name" value="NA-bd_OB-fold"/>
</dbReference>
<keyword evidence="3" id="KW-0540">Nuclease</keyword>
<evidence type="ECO:0000259" key="5">
    <source>
        <dbReference type="Pfam" id="PF00575"/>
    </source>
</evidence>
<accession>A0A379TXN9</accession>
<dbReference type="Gene3D" id="2.40.50.140">
    <property type="entry name" value="Nucleic acid-binding proteins"/>
    <property type="match status" value="1"/>
</dbReference>
<dbReference type="PANTHER" id="PTHR30001:SF1">
    <property type="entry name" value="RIBONUCLEASE E_G-LIKE PROTEIN, CHLOROPLASTIC"/>
    <property type="match status" value="1"/>
</dbReference>
<dbReference type="Proteomes" id="UP000254633">
    <property type="component" value="Unassembled WGS sequence"/>
</dbReference>
<dbReference type="GO" id="GO:0003723">
    <property type="term" value="F:RNA binding"/>
    <property type="evidence" value="ECO:0007669"/>
    <property type="project" value="InterPro"/>
</dbReference>
<keyword evidence="1" id="KW-1003">Cell membrane</keyword>
<dbReference type="AlphaFoldDB" id="A0A379TXN9"/>
<organism evidence="6 7">
    <name type="scientific">Salmonella diarizonae</name>
    <dbReference type="NCBI Taxonomy" id="59204"/>
    <lineage>
        <taxon>Bacteria</taxon>
        <taxon>Pseudomonadati</taxon>
        <taxon>Pseudomonadota</taxon>
        <taxon>Gammaproteobacteria</taxon>
        <taxon>Enterobacterales</taxon>
        <taxon>Enterobacteriaceae</taxon>
        <taxon>Salmonella</taxon>
    </lineage>
</organism>
<evidence type="ECO:0000256" key="4">
    <source>
        <dbReference type="ARBA" id="ARBA00023136"/>
    </source>
</evidence>
<dbReference type="Pfam" id="PF00575">
    <property type="entry name" value="S1"/>
    <property type="match status" value="1"/>
</dbReference>
<feature type="domain" description="S1 motif" evidence="5">
    <location>
        <begin position="36"/>
        <end position="76"/>
    </location>
</feature>
<protein>
    <submittedName>
        <fullName evidence="6">Ribonuclease E</fullName>
        <ecNumber evidence="6">3.1.26.12</ecNumber>
        <ecNumber evidence="6">3.1.4.-</ecNumber>
    </submittedName>
</protein>
<proteinExistence type="predicted"/>
<evidence type="ECO:0000313" key="6">
    <source>
        <dbReference type="EMBL" id="SUG55203.1"/>
    </source>
</evidence>
<dbReference type="EC" id="3.1.26.12" evidence="6"/>
<evidence type="ECO:0000256" key="1">
    <source>
        <dbReference type="ARBA" id="ARBA00022475"/>
    </source>
</evidence>
<name>A0A379TXN9_SALDZ</name>
<evidence type="ECO:0000313" key="7">
    <source>
        <dbReference type="Proteomes" id="UP000254633"/>
    </source>
</evidence>
<gene>
    <name evidence="6" type="primary">rne_4</name>
    <name evidence="6" type="ORF">NCTC10060_02330</name>
</gene>
<evidence type="ECO:0000256" key="2">
    <source>
        <dbReference type="ARBA" id="ARBA00022519"/>
    </source>
</evidence>
<keyword evidence="2" id="KW-0997">Cell inner membrane</keyword>
<keyword evidence="4" id="KW-0472">Membrane</keyword>
<keyword evidence="6" id="KW-0378">Hydrolase</keyword>